<accession>A0ABX2AV01</accession>
<dbReference type="RefSeq" id="WP_172174260.1">
    <property type="nucleotide sequence ID" value="NZ_CASGKG010000021.1"/>
</dbReference>
<reference evidence="1 2" key="1">
    <citation type="submission" date="2020-05" db="EMBL/GenBank/DDBJ databases">
        <title>Distinct polysaccharide utilization as determinants for interspecies competition between intestinal Prevotella spp.</title>
        <authorList>
            <person name="Galvez E.J.C."/>
            <person name="Iljazovic A."/>
            <person name="Strowig T."/>
        </authorList>
    </citation>
    <scope>NUCLEOTIDE SEQUENCE [LARGE SCALE GENOMIC DNA]</scope>
    <source>
        <strain evidence="1 2">PROD</strain>
    </source>
</reference>
<dbReference type="Proteomes" id="UP001193734">
    <property type="component" value="Unassembled WGS sequence"/>
</dbReference>
<dbReference type="GeneID" id="82158035"/>
<gene>
    <name evidence="1" type="ORF">HPS55_09700</name>
</gene>
<name>A0ABX2AV01_9BACT</name>
<keyword evidence="2" id="KW-1185">Reference proteome</keyword>
<sequence>MDEEYEFLKSVKVSIPIENMTVFKPKRNIRTYSENKNENYKFIIYHDSLQCSSCELKRLTIWNSIISKTEAFGINMDYYFIFSPLKGSEDKFKSNYLDSRLLYPIYIDTEYKFSKVNPFILKKNRYHCFVLDKGNRIVFIGNPTKNMDMENKYLEFIEKLKLQ</sequence>
<protein>
    <submittedName>
        <fullName evidence="1">Uncharacterized protein</fullName>
    </submittedName>
</protein>
<evidence type="ECO:0000313" key="2">
    <source>
        <dbReference type="Proteomes" id="UP001193734"/>
    </source>
</evidence>
<proteinExistence type="predicted"/>
<dbReference type="EMBL" id="JABKKE010000015">
    <property type="protein sequence ID" value="NPE14587.1"/>
    <property type="molecule type" value="Genomic_DNA"/>
</dbReference>
<comment type="caution">
    <text evidence="1">The sequence shown here is derived from an EMBL/GenBank/DDBJ whole genome shotgun (WGS) entry which is preliminary data.</text>
</comment>
<organism evidence="1 2">
    <name type="scientific">Xylanibacter rodentium</name>
    <dbReference type="NCBI Taxonomy" id="2736289"/>
    <lineage>
        <taxon>Bacteria</taxon>
        <taxon>Pseudomonadati</taxon>
        <taxon>Bacteroidota</taxon>
        <taxon>Bacteroidia</taxon>
        <taxon>Bacteroidales</taxon>
        <taxon>Prevotellaceae</taxon>
        <taxon>Xylanibacter</taxon>
    </lineage>
</organism>
<evidence type="ECO:0000313" key="1">
    <source>
        <dbReference type="EMBL" id="NPE14587.1"/>
    </source>
</evidence>